<evidence type="ECO:0000256" key="3">
    <source>
        <dbReference type="ARBA" id="ARBA00022603"/>
    </source>
</evidence>
<dbReference type="GO" id="GO:0005737">
    <property type="term" value="C:cytoplasm"/>
    <property type="evidence" value="ECO:0007669"/>
    <property type="project" value="InterPro"/>
</dbReference>
<organism evidence="8 9">
    <name type="scientific">Gynuella sunshinyii YC6258</name>
    <dbReference type="NCBI Taxonomy" id="1445510"/>
    <lineage>
        <taxon>Bacteria</taxon>
        <taxon>Pseudomonadati</taxon>
        <taxon>Pseudomonadota</taxon>
        <taxon>Gammaproteobacteria</taxon>
        <taxon>Oceanospirillales</taxon>
        <taxon>Saccharospirillaceae</taxon>
        <taxon>Gynuella</taxon>
    </lineage>
</organism>
<evidence type="ECO:0000256" key="5">
    <source>
        <dbReference type="ARBA" id="ARBA00022691"/>
    </source>
</evidence>
<dbReference type="Gene3D" id="3.40.50.150">
    <property type="entry name" value="Vaccinia Virus protein VP39"/>
    <property type="match status" value="2"/>
</dbReference>
<dbReference type="InterPro" id="IPR002052">
    <property type="entry name" value="DNA_methylase_N6_adenine_CS"/>
</dbReference>
<feature type="domain" description="Methyltransferase small" evidence="6">
    <location>
        <begin position="200"/>
        <end position="368"/>
    </location>
</feature>
<gene>
    <name evidence="8" type="ORF">YC6258_03848</name>
</gene>
<dbReference type="InterPro" id="IPR058679">
    <property type="entry name" value="RlmG_N"/>
</dbReference>
<protein>
    <submittedName>
        <fullName evidence="8">16S RNA G1207 methylase RsmC</fullName>
    </submittedName>
</protein>
<keyword evidence="9" id="KW-1185">Reference proteome</keyword>
<evidence type="ECO:0000313" key="8">
    <source>
        <dbReference type="EMBL" id="AJQ95884.1"/>
    </source>
</evidence>
<evidence type="ECO:0000256" key="2">
    <source>
        <dbReference type="ARBA" id="ARBA00022552"/>
    </source>
</evidence>
<evidence type="ECO:0000313" key="9">
    <source>
        <dbReference type="Proteomes" id="UP000032266"/>
    </source>
</evidence>
<dbReference type="InterPro" id="IPR007848">
    <property type="entry name" value="Small_mtfrase_dom"/>
</dbReference>
<evidence type="ECO:0000259" key="7">
    <source>
        <dbReference type="Pfam" id="PF26049"/>
    </source>
</evidence>
<dbReference type="CDD" id="cd02440">
    <property type="entry name" value="AdoMet_MTases"/>
    <property type="match status" value="1"/>
</dbReference>
<dbReference type="HOGENOM" id="CLU_040288_4_0_6"/>
<dbReference type="RefSeq" id="WP_044618039.1">
    <property type="nucleotide sequence ID" value="NZ_CP007142.1"/>
</dbReference>
<dbReference type="AlphaFoldDB" id="A0A0C5VZN0"/>
<dbReference type="PROSITE" id="PS00092">
    <property type="entry name" value="N6_MTASE"/>
    <property type="match status" value="1"/>
</dbReference>
<name>A0A0C5VZN0_9GAMM</name>
<sequence length="379" mass="42734">MTEPLFNTPAGTFILKRDSVSQSVNLRAWDAADEYLLDIFHQSPAERIIVINDHFGALSIPLSTYIDTVWSDSFLSVSAIHENAAANQIPAHIHITRADEIPTARVSLALMRIPKNNQFFGWQLKCLHHLLPVNAELWLAGMDKHITKSQFDMVADIFGPVEFLPGRKKARIWKARKTDERQHSIDLFKSGYQLDKYQLSMQQTPNVFSGNRPDSGSLFLLEQLTSLQGFTHIADSGCGNGLLSLVMARNLTQAHITAVDESFQAVACCQENARQNNIDNITVSAGNGLQAYGPNSFDLVLCNPPFHQGTTLTEQLAYWMFKTAAHTLRTNGELWVVANRHLDYPKILRGLFGHSQMVKQNNRFKVYRVQKSRNKQRSD</sequence>
<dbReference type="Proteomes" id="UP000032266">
    <property type="component" value="Chromosome"/>
</dbReference>
<dbReference type="STRING" id="1445510.YC6258_03848"/>
<keyword evidence="3 8" id="KW-0489">Methyltransferase</keyword>
<evidence type="ECO:0000259" key="6">
    <source>
        <dbReference type="Pfam" id="PF05175"/>
    </source>
</evidence>
<dbReference type="Pfam" id="PF05175">
    <property type="entry name" value="MTS"/>
    <property type="match status" value="1"/>
</dbReference>
<dbReference type="PIRSF" id="PIRSF037565">
    <property type="entry name" value="RRNA_m2G_Mtase_RsmD_prd"/>
    <property type="match status" value="1"/>
</dbReference>
<keyword evidence="5" id="KW-0949">S-adenosyl-L-methionine</keyword>
<keyword evidence="1" id="KW-0963">Cytoplasm</keyword>
<evidence type="ECO:0000256" key="1">
    <source>
        <dbReference type="ARBA" id="ARBA00022490"/>
    </source>
</evidence>
<accession>A0A0C5VZN0</accession>
<dbReference type="InterPro" id="IPR017237">
    <property type="entry name" value="RLMG"/>
</dbReference>
<dbReference type="PANTHER" id="PTHR47816">
    <property type="entry name" value="RIBOSOMAL RNA SMALL SUBUNIT METHYLTRANSFERASE C"/>
    <property type="match status" value="1"/>
</dbReference>
<keyword evidence="4" id="KW-0808">Transferase</keyword>
<dbReference type="Pfam" id="PF26049">
    <property type="entry name" value="RLMG_N"/>
    <property type="match status" value="1"/>
</dbReference>
<keyword evidence="2" id="KW-0698">rRNA processing</keyword>
<dbReference type="KEGG" id="gsn:YC6258_03848"/>
<dbReference type="GO" id="GO:0008990">
    <property type="term" value="F:rRNA (guanine-N2-)-methyltransferase activity"/>
    <property type="evidence" value="ECO:0007669"/>
    <property type="project" value="InterPro"/>
</dbReference>
<dbReference type="PANTHER" id="PTHR47816:SF5">
    <property type="entry name" value="RIBOSOMAL RNA LARGE SUBUNIT METHYLTRANSFERASE G"/>
    <property type="match status" value="1"/>
</dbReference>
<proteinExistence type="predicted"/>
<dbReference type="PATRIC" id="fig|1445510.3.peg.3825"/>
<dbReference type="GO" id="GO:0003676">
    <property type="term" value="F:nucleic acid binding"/>
    <property type="evidence" value="ECO:0007669"/>
    <property type="project" value="InterPro"/>
</dbReference>
<dbReference type="SUPFAM" id="SSF53335">
    <property type="entry name" value="S-adenosyl-L-methionine-dependent methyltransferases"/>
    <property type="match status" value="1"/>
</dbReference>
<dbReference type="InterPro" id="IPR046977">
    <property type="entry name" value="RsmC/RlmG"/>
</dbReference>
<dbReference type="InterPro" id="IPR029063">
    <property type="entry name" value="SAM-dependent_MTases_sf"/>
</dbReference>
<feature type="domain" description="RlmG N-terminal" evidence="7">
    <location>
        <begin position="5"/>
        <end position="177"/>
    </location>
</feature>
<reference evidence="8 9" key="1">
    <citation type="submission" date="2014-01" db="EMBL/GenBank/DDBJ databases">
        <title>Full genme sequencing of cellulolytic bacterium Gynuella sunshinyii YC6258T gen. nov., sp. nov.</title>
        <authorList>
            <person name="Khan H."/>
            <person name="Chung E.J."/>
            <person name="Chung Y.R."/>
        </authorList>
    </citation>
    <scope>NUCLEOTIDE SEQUENCE [LARGE SCALE GENOMIC DNA]</scope>
    <source>
        <strain evidence="8 9">YC6258</strain>
    </source>
</reference>
<evidence type="ECO:0000256" key="4">
    <source>
        <dbReference type="ARBA" id="ARBA00022679"/>
    </source>
</evidence>
<dbReference type="EMBL" id="CP007142">
    <property type="protein sequence ID" value="AJQ95884.1"/>
    <property type="molecule type" value="Genomic_DNA"/>
</dbReference>